<accession>A0ABR2HJU5</accession>
<keyword evidence="1" id="KW-0677">Repeat</keyword>
<dbReference type="EMBL" id="JAPFFF010000027">
    <property type="protein sequence ID" value="KAK8848203.1"/>
    <property type="molecule type" value="Genomic_DNA"/>
</dbReference>
<dbReference type="Pfam" id="PF13637">
    <property type="entry name" value="Ank_4"/>
    <property type="match status" value="1"/>
</dbReference>
<dbReference type="InterPro" id="IPR036770">
    <property type="entry name" value="Ankyrin_rpt-contain_sf"/>
</dbReference>
<keyword evidence="5" id="KW-1185">Reference proteome</keyword>
<evidence type="ECO:0000256" key="2">
    <source>
        <dbReference type="ARBA" id="ARBA00023043"/>
    </source>
</evidence>
<dbReference type="InterPro" id="IPR002110">
    <property type="entry name" value="Ankyrin_rpt"/>
</dbReference>
<dbReference type="SUPFAM" id="SSF48403">
    <property type="entry name" value="Ankyrin repeat"/>
    <property type="match status" value="1"/>
</dbReference>
<dbReference type="PROSITE" id="PS50088">
    <property type="entry name" value="ANK_REPEAT"/>
    <property type="match status" value="1"/>
</dbReference>
<evidence type="ECO:0000256" key="1">
    <source>
        <dbReference type="ARBA" id="ARBA00022737"/>
    </source>
</evidence>
<evidence type="ECO:0000313" key="5">
    <source>
        <dbReference type="Proteomes" id="UP001470230"/>
    </source>
</evidence>
<proteinExistence type="predicted"/>
<evidence type="ECO:0000313" key="4">
    <source>
        <dbReference type="EMBL" id="KAK8848203.1"/>
    </source>
</evidence>
<sequence>MNLSFNDCDNNGNNILHKIIESDNIDKEKIISHVSFIIKKNPELILQYNNEGLNPFMVAGKQGFNGVIGLMSTVYPLKLLDSSITTSILHLAAISQIPDTIRYLVQNLHIDVNKQLEDGSTPLHWASKNSSLISYNELIGLGANPLICDNNNLNAIDLFLLNGCEKYIDNISKTPSFNYMLSKSNILTKIVSNPEAYSLFLSITSQMDSNSISICDSEGKNTCFFNINGQNSIHICALNNSIGSSDRILNFLLYTKGSKSVSNILNSSDSNGNLPILFAVRKGFTGFMVHLLTSCNNIDLTKANNFGQTPFLVSIKKKYKNIAGILASYWTTFLNKPIDQLISNFTDDLLVSWKEMSSSKEYLNGIDVVNKIKINSWPLIQSNKVTIKNSPTMKSKTEKFIDYLKESGVKIQDKFIGKCYHIISNPIFISTITELINCKKVTMINLLFKTMNNMKSLKNRDIMFLMIFQKIPAQLLNQFLELLDQVNKFKINESHPVFAWIENGLISIAEIIYDPKSMLEKISLLINLICFIKGNNELFDSISYPILPAPVHEIASCIFRMENEKFMILQLRFIQYIKTSMLWKDKPYLSIDFCNKMSNAQEVLFDFVMNQNLPSEIIEISIIVTLELYNDSLLNDQDRESILLQCMAMLSSEIDKKSMKKQISAWVSNSLKVIHHFGTDYFQQILPIIPHSSLSIANEALSSILIIGSPDIANKKLIKKGIESLRTCAK</sequence>
<dbReference type="PANTHER" id="PTHR24123">
    <property type="entry name" value="ANKYRIN REPEAT-CONTAINING"/>
    <property type="match status" value="1"/>
</dbReference>
<comment type="caution">
    <text evidence="4">The sequence shown here is derived from an EMBL/GenBank/DDBJ whole genome shotgun (WGS) entry which is preliminary data.</text>
</comment>
<keyword evidence="2 3" id="KW-0040">ANK repeat</keyword>
<dbReference type="Gene3D" id="1.25.40.20">
    <property type="entry name" value="Ankyrin repeat-containing domain"/>
    <property type="match status" value="2"/>
</dbReference>
<dbReference type="Proteomes" id="UP001470230">
    <property type="component" value="Unassembled WGS sequence"/>
</dbReference>
<organism evidence="4 5">
    <name type="scientific">Tritrichomonas musculus</name>
    <dbReference type="NCBI Taxonomy" id="1915356"/>
    <lineage>
        <taxon>Eukaryota</taxon>
        <taxon>Metamonada</taxon>
        <taxon>Parabasalia</taxon>
        <taxon>Tritrichomonadida</taxon>
        <taxon>Tritrichomonadidae</taxon>
        <taxon>Tritrichomonas</taxon>
    </lineage>
</organism>
<dbReference type="InterPro" id="IPR051165">
    <property type="entry name" value="Multifunctional_ANK_Repeat"/>
</dbReference>
<name>A0ABR2HJU5_9EUKA</name>
<dbReference type="PANTHER" id="PTHR24123:SF33">
    <property type="entry name" value="PROTEIN HOS4"/>
    <property type="match status" value="1"/>
</dbReference>
<evidence type="ECO:0000256" key="3">
    <source>
        <dbReference type="PROSITE-ProRule" id="PRU00023"/>
    </source>
</evidence>
<gene>
    <name evidence="4" type="ORF">M9Y10_019259</name>
</gene>
<feature type="repeat" description="ANK" evidence="3">
    <location>
        <begin position="118"/>
        <end position="150"/>
    </location>
</feature>
<dbReference type="SMART" id="SM00248">
    <property type="entry name" value="ANK"/>
    <property type="match status" value="4"/>
</dbReference>
<protein>
    <recommendedName>
        <fullName evidence="6">Ankyrin repeat protein</fullName>
    </recommendedName>
</protein>
<dbReference type="PROSITE" id="PS50297">
    <property type="entry name" value="ANK_REP_REGION"/>
    <property type="match status" value="1"/>
</dbReference>
<evidence type="ECO:0008006" key="6">
    <source>
        <dbReference type="Google" id="ProtNLM"/>
    </source>
</evidence>
<reference evidence="4 5" key="1">
    <citation type="submission" date="2024-04" db="EMBL/GenBank/DDBJ databases">
        <title>Tritrichomonas musculus Genome.</title>
        <authorList>
            <person name="Alves-Ferreira E."/>
            <person name="Grigg M."/>
            <person name="Lorenzi H."/>
            <person name="Galac M."/>
        </authorList>
    </citation>
    <scope>NUCLEOTIDE SEQUENCE [LARGE SCALE GENOMIC DNA]</scope>
    <source>
        <strain evidence="4 5">EAF2021</strain>
    </source>
</reference>